<dbReference type="RefSeq" id="WP_119011871.1">
    <property type="nucleotide sequence ID" value="NZ_QXNC01000001.1"/>
</dbReference>
<gene>
    <name evidence="1" type="ORF">EV674_102160</name>
</gene>
<organism evidence="1 2">
    <name type="scientific">Simplicispira metamorpha</name>
    <dbReference type="NCBI Taxonomy" id="80881"/>
    <lineage>
        <taxon>Bacteria</taxon>
        <taxon>Pseudomonadati</taxon>
        <taxon>Pseudomonadota</taxon>
        <taxon>Betaproteobacteria</taxon>
        <taxon>Burkholderiales</taxon>
        <taxon>Comamonadaceae</taxon>
        <taxon>Simplicispira</taxon>
    </lineage>
</organism>
<dbReference type="Pfam" id="PF00415">
    <property type="entry name" value="RCC1"/>
    <property type="match status" value="3"/>
</dbReference>
<dbReference type="Proteomes" id="UP000295182">
    <property type="component" value="Unassembled WGS sequence"/>
</dbReference>
<dbReference type="InterPro" id="IPR051553">
    <property type="entry name" value="Ran_GTPase-activating"/>
</dbReference>
<dbReference type="PROSITE" id="PS00626">
    <property type="entry name" value="RCC1_2"/>
    <property type="match status" value="2"/>
</dbReference>
<sequence>MSVAAQVLDLAAGRDHSLVLRSGAQLVGWGGDGTGRFPAPLGVCSAPSSESGAVYVPTDVELRHITASAGMSLALDAQGMAYVWGANRAGLGGRLSHIVAQQPKPLAGLPALAQLRGSEFFTLARARDGGLYHWGLAPGSAQARNAGPLRVAGVPAIADCCAGVAHALLLDGAQRVWGWGANTAGQLGAGHLQDYSEPTRVPMPRKMVAVAAGASHSLAIDVRGQVWAWGSNQHGQLGERAPAYRTTPHQVALPEGAIQVAAGQYVSYALGRSGRLYAWGWNARGQLGQGHTEVLHGVQVLAHLPALKKIVAGQGHVLVSDGWHVWAWGDNRAGQLGQAALYQATPRKLDDAVSINHEEART</sequence>
<proteinExistence type="predicted"/>
<dbReference type="Gene3D" id="2.130.10.30">
    <property type="entry name" value="Regulator of chromosome condensation 1/beta-lactamase-inhibitor protein II"/>
    <property type="match status" value="2"/>
</dbReference>
<dbReference type="SUPFAM" id="SSF50985">
    <property type="entry name" value="RCC1/BLIP-II"/>
    <property type="match status" value="1"/>
</dbReference>
<dbReference type="PROSITE" id="PS50012">
    <property type="entry name" value="RCC1_3"/>
    <property type="match status" value="3"/>
</dbReference>
<dbReference type="EMBL" id="SLXH01000002">
    <property type="protein sequence ID" value="TCP20192.1"/>
    <property type="molecule type" value="Genomic_DNA"/>
</dbReference>
<evidence type="ECO:0000313" key="2">
    <source>
        <dbReference type="Proteomes" id="UP000295182"/>
    </source>
</evidence>
<evidence type="ECO:0000313" key="1">
    <source>
        <dbReference type="EMBL" id="TCP20192.1"/>
    </source>
</evidence>
<dbReference type="AlphaFoldDB" id="A0A4R2NG74"/>
<name>A0A4R2NG74_9BURK</name>
<dbReference type="PANTHER" id="PTHR45982">
    <property type="entry name" value="REGULATOR OF CHROMOSOME CONDENSATION"/>
    <property type="match status" value="1"/>
</dbReference>
<comment type="caution">
    <text evidence="1">The sequence shown here is derived from an EMBL/GenBank/DDBJ whole genome shotgun (WGS) entry which is preliminary data.</text>
</comment>
<keyword evidence="2" id="KW-1185">Reference proteome</keyword>
<reference evidence="1 2" key="1">
    <citation type="submission" date="2019-03" db="EMBL/GenBank/DDBJ databases">
        <title>Genomic Encyclopedia of Type Strains, Phase IV (KMG-IV): sequencing the most valuable type-strain genomes for metagenomic binning, comparative biology and taxonomic classification.</title>
        <authorList>
            <person name="Goeker M."/>
        </authorList>
    </citation>
    <scope>NUCLEOTIDE SEQUENCE [LARGE SCALE GENOMIC DNA]</scope>
    <source>
        <strain evidence="1 2">DSM 1837</strain>
    </source>
</reference>
<accession>A0A4R2NG74</accession>
<protein>
    <submittedName>
        <fullName evidence="1">Regulator of chromosome condensation (RCC1) repeat-containing protein</fullName>
    </submittedName>
</protein>
<dbReference type="InterPro" id="IPR000408">
    <property type="entry name" value="Reg_chr_condens"/>
</dbReference>
<dbReference type="OrthoDB" id="8907572at2"/>
<dbReference type="PRINTS" id="PR00633">
    <property type="entry name" value="RCCNDNSATION"/>
</dbReference>
<dbReference type="InterPro" id="IPR009091">
    <property type="entry name" value="RCC1/BLIP-II"/>
</dbReference>
<dbReference type="PANTHER" id="PTHR45982:SF1">
    <property type="entry name" value="REGULATOR OF CHROMOSOME CONDENSATION"/>
    <property type="match status" value="1"/>
</dbReference>